<dbReference type="RefSeq" id="WP_160908572.1">
    <property type="nucleotide sequence ID" value="NZ_WVHS01000005.1"/>
</dbReference>
<feature type="transmembrane region" description="Helical" evidence="1">
    <location>
        <begin position="210"/>
        <end position="238"/>
    </location>
</feature>
<evidence type="ECO:0000256" key="2">
    <source>
        <dbReference type="SAM" id="SignalP"/>
    </source>
</evidence>
<proteinExistence type="predicted"/>
<gene>
    <name evidence="3" type="ORF">GS398_19925</name>
</gene>
<feature type="signal peptide" evidence="2">
    <location>
        <begin position="1"/>
        <end position="20"/>
    </location>
</feature>
<feature type="transmembrane region" description="Helical" evidence="1">
    <location>
        <begin position="279"/>
        <end position="301"/>
    </location>
</feature>
<sequence length="335" mass="38688">MIKRFLLFLCICAWTFTARPQTPDAQGGIADSTRAKRTYAFRDSASLARWMARRDSVREARDSIKAISDSLSRVWIGRPDPNRPNQFVDSLVELYTVKDLDFQAWARKFPHKVNRYDQGKSRPKGEPWVIGYIILLLLFFAILKKAAAKEMVIILQSFFSNRILSQISKEANLFSSWPFILLYILFGFTIGMLLYLSGRYFQLAYAYSGIQLLILLSLSVIGLFTLKILLSLVLGYLFDVQRLAREYVSILYLTYFNAAILYLPLILAFSLTPGRFAQLYIYIAIALLVLIFIFQFLRAGINILSNYRFPKMYLFIYLCALEVCPLLILIKALRF</sequence>
<comment type="caution">
    <text evidence="3">The sequence shown here is derived from an EMBL/GenBank/DDBJ whole genome shotgun (WGS) entry which is preliminary data.</text>
</comment>
<feature type="transmembrane region" description="Helical" evidence="1">
    <location>
        <begin position="313"/>
        <end position="333"/>
    </location>
</feature>
<dbReference type="Pfam" id="PF14093">
    <property type="entry name" value="DUF4271"/>
    <property type="match status" value="1"/>
</dbReference>
<organism evidence="3 4">
    <name type="scientific">Hufsiella ginkgonis</name>
    <dbReference type="NCBI Taxonomy" id="2695274"/>
    <lineage>
        <taxon>Bacteria</taxon>
        <taxon>Pseudomonadati</taxon>
        <taxon>Bacteroidota</taxon>
        <taxon>Sphingobacteriia</taxon>
        <taxon>Sphingobacteriales</taxon>
        <taxon>Sphingobacteriaceae</taxon>
        <taxon>Hufsiella</taxon>
    </lineage>
</organism>
<protein>
    <submittedName>
        <fullName evidence="3">DUF4271 domain-containing protein</fullName>
    </submittedName>
</protein>
<evidence type="ECO:0000313" key="4">
    <source>
        <dbReference type="Proteomes" id="UP000451233"/>
    </source>
</evidence>
<reference evidence="3 4" key="1">
    <citation type="submission" date="2019-11" db="EMBL/GenBank/DDBJ databases">
        <title>Pedobacter sp. HMF7056 Genome sequencing and assembly.</title>
        <authorList>
            <person name="Kang H."/>
            <person name="Kim H."/>
            <person name="Joh K."/>
        </authorList>
    </citation>
    <scope>NUCLEOTIDE SEQUENCE [LARGE SCALE GENOMIC DNA]</scope>
    <source>
        <strain evidence="3 4">HMF7056</strain>
    </source>
</reference>
<evidence type="ECO:0000313" key="3">
    <source>
        <dbReference type="EMBL" id="MXV17579.1"/>
    </source>
</evidence>
<feature type="transmembrane region" description="Helical" evidence="1">
    <location>
        <begin position="179"/>
        <end position="198"/>
    </location>
</feature>
<keyword evidence="2" id="KW-0732">Signal</keyword>
<keyword evidence="1" id="KW-0812">Transmembrane</keyword>
<name>A0A7K1Y3G1_9SPHI</name>
<dbReference type="AlphaFoldDB" id="A0A7K1Y3G1"/>
<keyword evidence="1" id="KW-1133">Transmembrane helix</keyword>
<dbReference type="EMBL" id="WVHS01000005">
    <property type="protein sequence ID" value="MXV17579.1"/>
    <property type="molecule type" value="Genomic_DNA"/>
</dbReference>
<evidence type="ECO:0000256" key="1">
    <source>
        <dbReference type="SAM" id="Phobius"/>
    </source>
</evidence>
<accession>A0A7K1Y3G1</accession>
<dbReference type="InterPro" id="IPR025367">
    <property type="entry name" value="DUF4271"/>
</dbReference>
<feature type="chain" id="PRO_5029546702" evidence="2">
    <location>
        <begin position="21"/>
        <end position="335"/>
    </location>
</feature>
<feature type="transmembrane region" description="Helical" evidence="1">
    <location>
        <begin position="127"/>
        <end position="143"/>
    </location>
</feature>
<keyword evidence="1" id="KW-0472">Membrane</keyword>
<keyword evidence="4" id="KW-1185">Reference proteome</keyword>
<dbReference type="Proteomes" id="UP000451233">
    <property type="component" value="Unassembled WGS sequence"/>
</dbReference>
<feature type="transmembrane region" description="Helical" evidence="1">
    <location>
        <begin position="250"/>
        <end position="273"/>
    </location>
</feature>